<proteinExistence type="predicted"/>
<dbReference type="RefSeq" id="WP_246012892.1">
    <property type="nucleotide sequence ID" value="NZ_UWPJ01000008.1"/>
</dbReference>
<gene>
    <name evidence="1" type="ORF">PIGHUM_00770</name>
</gene>
<dbReference type="EMBL" id="UWPJ01000008">
    <property type="protein sequence ID" value="VCU68712.1"/>
    <property type="molecule type" value="Genomic_DNA"/>
</dbReference>
<organism evidence="1 2">
    <name type="scientific">Pigmentiphaga humi</name>
    <dbReference type="NCBI Taxonomy" id="2478468"/>
    <lineage>
        <taxon>Bacteria</taxon>
        <taxon>Pseudomonadati</taxon>
        <taxon>Pseudomonadota</taxon>
        <taxon>Betaproteobacteria</taxon>
        <taxon>Burkholderiales</taxon>
        <taxon>Alcaligenaceae</taxon>
        <taxon>Pigmentiphaga</taxon>
    </lineage>
</organism>
<dbReference type="AlphaFoldDB" id="A0A3P4AY51"/>
<protein>
    <submittedName>
        <fullName evidence="1">Uncharacterized protein</fullName>
    </submittedName>
</protein>
<evidence type="ECO:0000313" key="1">
    <source>
        <dbReference type="EMBL" id="VCU68712.1"/>
    </source>
</evidence>
<keyword evidence="2" id="KW-1185">Reference proteome</keyword>
<accession>A0A3P4AY51</accession>
<name>A0A3P4AY51_9BURK</name>
<reference evidence="1 2" key="1">
    <citation type="submission" date="2018-10" db="EMBL/GenBank/DDBJ databases">
        <authorList>
            <person name="Criscuolo A."/>
        </authorList>
    </citation>
    <scope>NUCLEOTIDE SEQUENCE [LARGE SCALE GENOMIC DNA]</scope>
    <source>
        <strain evidence="1">DnA1</strain>
    </source>
</reference>
<dbReference type="Proteomes" id="UP000277294">
    <property type="component" value="Unassembled WGS sequence"/>
</dbReference>
<sequence>MSQSLLPPRFAGLEHLVDEWALPSEKARAHKRVATDIEVSRRFHGEVLPHVEPIIQYLNTFPNDPGALPPDALRLYRLAQMFMEVSAPIDLEWDSSDIEDVFPMERMNFHPPSVPG</sequence>
<evidence type="ECO:0000313" key="2">
    <source>
        <dbReference type="Proteomes" id="UP000277294"/>
    </source>
</evidence>